<evidence type="ECO:0000256" key="4">
    <source>
        <dbReference type="ARBA" id="ARBA00022679"/>
    </source>
</evidence>
<dbReference type="EC" id="2.7.13.3" evidence="2"/>
<dbReference type="SUPFAM" id="SSF47384">
    <property type="entry name" value="Homodimeric domain of signal transducing histidine kinase"/>
    <property type="match status" value="1"/>
</dbReference>
<dbReference type="GO" id="GO:0009927">
    <property type="term" value="F:histidine phosphotransfer kinase activity"/>
    <property type="evidence" value="ECO:0007669"/>
    <property type="project" value="TreeGrafter"/>
</dbReference>
<dbReference type="PROSITE" id="PS50109">
    <property type="entry name" value="HIS_KIN"/>
    <property type="match status" value="1"/>
</dbReference>
<protein>
    <recommendedName>
        <fullName evidence="2">histidine kinase</fullName>
        <ecNumber evidence="2">2.7.13.3</ecNumber>
    </recommendedName>
</protein>
<dbReference type="Proteomes" id="UP000291562">
    <property type="component" value="Chromosome"/>
</dbReference>
<dbReference type="Gene3D" id="3.30.565.10">
    <property type="entry name" value="Histidine kinase-like ATPase, C-terminal domain"/>
    <property type="match status" value="1"/>
</dbReference>
<dbReference type="Gene3D" id="1.10.287.130">
    <property type="match status" value="1"/>
</dbReference>
<dbReference type="InterPro" id="IPR011006">
    <property type="entry name" value="CheY-like_superfamily"/>
</dbReference>
<dbReference type="CDD" id="cd00082">
    <property type="entry name" value="HisKA"/>
    <property type="match status" value="1"/>
</dbReference>
<dbReference type="Pfam" id="PF00072">
    <property type="entry name" value="Response_reg"/>
    <property type="match status" value="1"/>
</dbReference>
<dbReference type="PROSITE" id="PS50110">
    <property type="entry name" value="RESPONSE_REGULATORY"/>
    <property type="match status" value="1"/>
</dbReference>
<evidence type="ECO:0000256" key="5">
    <source>
        <dbReference type="ARBA" id="ARBA00022777"/>
    </source>
</evidence>
<dbReference type="Pfam" id="PF02518">
    <property type="entry name" value="HATPase_c"/>
    <property type="match status" value="1"/>
</dbReference>
<evidence type="ECO:0000313" key="10">
    <source>
        <dbReference type="EMBL" id="QBB71755.1"/>
    </source>
</evidence>
<evidence type="ECO:0000256" key="7">
    <source>
        <dbReference type="SAM" id="Coils"/>
    </source>
</evidence>
<proteinExistence type="predicted"/>
<dbReference type="PRINTS" id="PR00344">
    <property type="entry name" value="BCTRLSENSOR"/>
</dbReference>
<dbReference type="RefSeq" id="WP_129835076.1">
    <property type="nucleotide sequence ID" value="NZ_CP035704.1"/>
</dbReference>
<reference evidence="10 11" key="1">
    <citation type="submission" date="2019-01" db="EMBL/GenBank/DDBJ databases">
        <title>Pseudolysobacter antarctica gen. nov., sp. nov., isolated from Fildes Peninsula, Antarctica.</title>
        <authorList>
            <person name="Wei Z."/>
            <person name="Peng F."/>
        </authorList>
    </citation>
    <scope>NUCLEOTIDE SEQUENCE [LARGE SCALE GENOMIC DNA]</scope>
    <source>
        <strain evidence="10 11">AQ6-296</strain>
    </source>
</reference>
<dbReference type="InterPro" id="IPR004358">
    <property type="entry name" value="Sig_transdc_His_kin-like_C"/>
</dbReference>
<comment type="catalytic activity">
    <reaction evidence="1">
        <text>ATP + protein L-histidine = ADP + protein N-phospho-L-histidine.</text>
        <dbReference type="EC" id="2.7.13.3"/>
    </reaction>
</comment>
<feature type="coiled-coil region" evidence="7">
    <location>
        <begin position="123"/>
        <end position="160"/>
    </location>
</feature>
<name>A0A411HMP9_9GAMM</name>
<gene>
    <name evidence="10" type="ORF">ELE36_16110</name>
</gene>
<dbReference type="InterPro" id="IPR003661">
    <property type="entry name" value="HisK_dim/P_dom"/>
</dbReference>
<feature type="modified residue" description="4-aspartylphosphate" evidence="6">
    <location>
        <position position="444"/>
    </location>
</feature>
<organism evidence="10 11">
    <name type="scientific">Pseudolysobacter antarcticus</name>
    <dbReference type="NCBI Taxonomy" id="2511995"/>
    <lineage>
        <taxon>Bacteria</taxon>
        <taxon>Pseudomonadati</taxon>
        <taxon>Pseudomonadota</taxon>
        <taxon>Gammaproteobacteria</taxon>
        <taxon>Lysobacterales</taxon>
        <taxon>Rhodanobacteraceae</taxon>
        <taxon>Pseudolysobacter</taxon>
    </lineage>
</organism>
<dbReference type="CDD" id="cd00156">
    <property type="entry name" value="REC"/>
    <property type="match status" value="1"/>
</dbReference>
<keyword evidence="7" id="KW-0175">Coiled coil</keyword>
<dbReference type="PANTHER" id="PTHR43047:SF72">
    <property type="entry name" value="OSMOSENSING HISTIDINE PROTEIN KINASE SLN1"/>
    <property type="match status" value="1"/>
</dbReference>
<dbReference type="GO" id="GO:0005886">
    <property type="term" value="C:plasma membrane"/>
    <property type="evidence" value="ECO:0007669"/>
    <property type="project" value="TreeGrafter"/>
</dbReference>
<dbReference type="SMART" id="SM00388">
    <property type="entry name" value="HisKA"/>
    <property type="match status" value="1"/>
</dbReference>
<dbReference type="SMART" id="SM00448">
    <property type="entry name" value="REC"/>
    <property type="match status" value="1"/>
</dbReference>
<evidence type="ECO:0000256" key="2">
    <source>
        <dbReference type="ARBA" id="ARBA00012438"/>
    </source>
</evidence>
<dbReference type="InterPro" id="IPR003594">
    <property type="entry name" value="HATPase_dom"/>
</dbReference>
<dbReference type="PANTHER" id="PTHR43047">
    <property type="entry name" value="TWO-COMPONENT HISTIDINE PROTEIN KINASE"/>
    <property type="match status" value="1"/>
</dbReference>
<evidence type="ECO:0000259" key="9">
    <source>
        <dbReference type="PROSITE" id="PS50110"/>
    </source>
</evidence>
<dbReference type="Pfam" id="PF00512">
    <property type="entry name" value="HisKA"/>
    <property type="match status" value="1"/>
</dbReference>
<dbReference type="KEGG" id="xbc:ELE36_16110"/>
<evidence type="ECO:0000256" key="6">
    <source>
        <dbReference type="PROSITE-ProRule" id="PRU00169"/>
    </source>
</evidence>
<accession>A0A411HMP9</accession>
<evidence type="ECO:0000256" key="1">
    <source>
        <dbReference type="ARBA" id="ARBA00000085"/>
    </source>
</evidence>
<dbReference type="EMBL" id="CP035704">
    <property type="protein sequence ID" value="QBB71755.1"/>
    <property type="molecule type" value="Genomic_DNA"/>
</dbReference>
<dbReference type="InterPro" id="IPR005467">
    <property type="entry name" value="His_kinase_dom"/>
</dbReference>
<dbReference type="OrthoDB" id="9797243at2"/>
<evidence type="ECO:0000259" key="8">
    <source>
        <dbReference type="PROSITE" id="PS50109"/>
    </source>
</evidence>
<sequence length="512" mass="56503">MNDVLPSVVETYLGNLLRDRARPLVLDFDHDWQLCEIHGDAEHFGIDTTQPENSIAMLQDLFIGMPIDERADVPFVELGNGQHAHVHLIPEGEILHVLLLDASEEFQRQQMLQQAGNEAALANHNKTRAIVNLRRIREQLERQQARLEEANALKSALIATLSHDFRTPLTAIFGHLHLLEQQHAVDSPSARALRVIRRSAMYLSTLAENLLEYGRGEAGGGLVNPVSIDLVELARDLRGMFAPLADAKSLQFSVELESSEQRLPQLDEVKLKQILINLLSNAVRYTEHGKITAHISWRDNVLTIEIGDSGIGIPEEFRERIFQPFNHGAQHGSKGAGLGLSIVKRLVQQMHGELRMESEVGCGTRFHISLPSVTAAPLAVSYADTSARHRQRGLRVLIVDDDPDVADLLAALLEDFGFVVTMANQVAPDLAQIFLEAPDLLLMDVELPGISGNDAVQRLRAQGYAGRIVTLSANATERARKVAMAAGCDDFLTKPLNVEQFLGTIQRVVATA</sequence>
<feature type="domain" description="Response regulatory" evidence="9">
    <location>
        <begin position="395"/>
        <end position="509"/>
    </location>
</feature>
<feature type="domain" description="Histidine kinase" evidence="8">
    <location>
        <begin position="160"/>
        <end position="374"/>
    </location>
</feature>
<keyword evidence="5" id="KW-0418">Kinase</keyword>
<dbReference type="InterPro" id="IPR001789">
    <property type="entry name" value="Sig_transdc_resp-reg_receiver"/>
</dbReference>
<dbReference type="Gene3D" id="3.40.50.2300">
    <property type="match status" value="1"/>
</dbReference>
<dbReference type="SUPFAM" id="SSF55874">
    <property type="entry name" value="ATPase domain of HSP90 chaperone/DNA topoisomerase II/histidine kinase"/>
    <property type="match status" value="1"/>
</dbReference>
<dbReference type="AlphaFoldDB" id="A0A411HMP9"/>
<keyword evidence="11" id="KW-1185">Reference proteome</keyword>
<evidence type="ECO:0000256" key="3">
    <source>
        <dbReference type="ARBA" id="ARBA00022553"/>
    </source>
</evidence>
<dbReference type="InterPro" id="IPR036890">
    <property type="entry name" value="HATPase_C_sf"/>
</dbReference>
<dbReference type="SUPFAM" id="SSF52172">
    <property type="entry name" value="CheY-like"/>
    <property type="match status" value="1"/>
</dbReference>
<dbReference type="GO" id="GO:0000155">
    <property type="term" value="F:phosphorelay sensor kinase activity"/>
    <property type="evidence" value="ECO:0007669"/>
    <property type="project" value="InterPro"/>
</dbReference>
<dbReference type="InterPro" id="IPR036097">
    <property type="entry name" value="HisK_dim/P_sf"/>
</dbReference>
<dbReference type="CDD" id="cd16922">
    <property type="entry name" value="HATPase_EvgS-ArcB-TorS-like"/>
    <property type="match status" value="1"/>
</dbReference>
<keyword evidence="4" id="KW-0808">Transferase</keyword>
<dbReference type="SMART" id="SM00387">
    <property type="entry name" value="HATPase_c"/>
    <property type="match status" value="1"/>
</dbReference>
<evidence type="ECO:0000313" key="11">
    <source>
        <dbReference type="Proteomes" id="UP000291562"/>
    </source>
</evidence>
<keyword evidence="3 6" id="KW-0597">Phosphoprotein</keyword>